<keyword evidence="2" id="KW-1185">Reference proteome</keyword>
<protein>
    <submittedName>
        <fullName evidence="1">Uncharacterized protein</fullName>
    </submittedName>
</protein>
<organism evidence="1 2">
    <name type="scientific">Flavihumibacter fluminis</name>
    <dbReference type="NCBI Taxonomy" id="2909236"/>
    <lineage>
        <taxon>Bacteria</taxon>
        <taxon>Pseudomonadati</taxon>
        <taxon>Bacteroidota</taxon>
        <taxon>Chitinophagia</taxon>
        <taxon>Chitinophagales</taxon>
        <taxon>Chitinophagaceae</taxon>
        <taxon>Flavihumibacter</taxon>
    </lineage>
</organism>
<reference evidence="1 2" key="1">
    <citation type="submission" date="2022-01" db="EMBL/GenBank/DDBJ databases">
        <title>Flavihumibacter sp. nov., isolated from sediment of a river.</title>
        <authorList>
            <person name="Liu H."/>
        </authorList>
    </citation>
    <scope>NUCLEOTIDE SEQUENCE [LARGE SCALE GENOMIC DNA]</scope>
    <source>
        <strain evidence="1 2">RY-1</strain>
    </source>
</reference>
<name>A0ABS9BF74_9BACT</name>
<evidence type="ECO:0000313" key="2">
    <source>
        <dbReference type="Proteomes" id="UP001200145"/>
    </source>
</evidence>
<proteinExistence type="predicted"/>
<dbReference type="RefSeq" id="WP_234864708.1">
    <property type="nucleotide sequence ID" value="NZ_JAKEVY010000001.1"/>
</dbReference>
<evidence type="ECO:0000313" key="1">
    <source>
        <dbReference type="EMBL" id="MCF1714181.1"/>
    </source>
</evidence>
<dbReference type="Proteomes" id="UP001200145">
    <property type="component" value="Unassembled WGS sequence"/>
</dbReference>
<sequence>MRDLNKLTKSIVAILTILILWSNPVIAQVGIIEEEVELAIIVGNKDFGLLVKKRFKDSIPGLDTMMFRMKISRKGKVRDLQYLKNYYAPSISKNDLIRISDFAKDSISWEPAIVKVKNRWKKVSSWVFVYVNPELIDRLE</sequence>
<comment type="caution">
    <text evidence="1">The sequence shown here is derived from an EMBL/GenBank/DDBJ whole genome shotgun (WGS) entry which is preliminary data.</text>
</comment>
<gene>
    <name evidence="1" type="ORF">L0U88_06035</name>
</gene>
<accession>A0ABS9BF74</accession>
<dbReference type="EMBL" id="JAKEVY010000001">
    <property type="protein sequence ID" value="MCF1714181.1"/>
    <property type="molecule type" value="Genomic_DNA"/>
</dbReference>